<proteinExistence type="predicted"/>
<accession>A0A9P0EFI6</accession>
<feature type="region of interest" description="Disordered" evidence="1">
    <location>
        <begin position="135"/>
        <end position="157"/>
    </location>
</feature>
<name>A0A9P0EFI6_9HYPO</name>
<evidence type="ECO:0000313" key="2">
    <source>
        <dbReference type="EMBL" id="CAH0048262.1"/>
    </source>
</evidence>
<dbReference type="Proteomes" id="UP000775872">
    <property type="component" value="Unassembled WGS sequence"/>
</dbReference>
<evidence type="ECO:0000313" key="3">
    <source>
        <dbReference type="Proteomes" id="UP000775872"/>
    </source>
</evidence>
<protein>
    <submittedName>
        <fullName evidence="2">Uncharacterized protein</fullName>
    </submittedName>
</protein>
<feature type="region of interest" description="Disordered" evidence="1">
    <location>
        <begin position="182"/>
        <end position="235"/>
    </location>
</feature>
<gene>
    <name evidence="2" type="ORF">CSOL1703_00000205</name>
</gene>
<evidence type="ECO:0000256" key="1">
    <source>
        <dbReference type="SAM" id="MobiDB-lite"/>
    </source>
</evidence>
<feature type="compositionally biased region" description="Basic and acidic residues" evidence="1">
    <location>
        <begin position="76"/>
        <end position="98"/>
    </location>
</feature>
<comment type="caution">
    <text evidence="2">The sequence shown here is derived from an EMBL/GenBank/DDBJ whole genome shotgun (WGS) entry which is preliminary data.</text>
</comment>
<dbReference type="OrthoDB" id="5152521at2759"/>
<feature type="region of interest" description="Disordered" evidence="1">
    <location>
        <begin position="1"/>
        <end position="106"/>
    </location>
</feature>
<reference evidence="3" key="1">
    <citation type="submission" date="2019-06" db="EMBL/GenBank/DDBJ databases">
        <authorList>
            <person name="Broberg M."/>
        </authorList>
    </citation>
    <scope>NUCLEOTIDE SEQUENCE [LARGE SCALE GENOMIC DNA]</scope>
</reference>
<feature type="compositionally biased region" description="Basic and acidic residues" evidence="1">
    <location>
        <begin position="1"/>
        <end position="16"/>
    </location>
</feature>
<dbReference type="AlphaFoldDB" id="A0A9P0EFI6"/>
<dbReference type="EMBL" id="CABFOC020000035">
    <property type="protein sequence ID" value="CAH0048262.1"/>
    <property type="molecule type" value="Genomic_DNA"/>
</dbReference>
<reference evidence="2 3" key="2">
    <citation type="submission" date="2021-10" db="EMBL/GenBank/DDBJ databases">
        <authorList>
            <person name="Piombo E."/>
        </authorList>
    </citation>
    <scope>NUCLEOTIDE SEQUENCE [LARGE SCALE GENOMIC DNA]</scope>
</reference>
<organism evidence="2 3">
    <name type="scientific">Clonostachys solani</name>
    <dbReference type="NCBI Taxonomy" id="160281"/>
    <lineage>
        <taxon>Eukaryota</taxon>
        <taxon>Fungi</taxon>
        <taxon>Dikarya</taxon>
        <taxon>Ascomycota</taxon>
        <taxon>Pezizomycotina</taxon>
        <taxon>Sordariomycetes</taxon>
        <taxon>Hypocreomycetidae</taxon>
        <taxon>Hypocreales</taxon>
        <taxon>Bionectriaceae</taxon>
        <taxon>Clonostachys</taxon>
    </lineage>
</organism>
<sequence>MNTSREPPRPRYRDQCSRGASYRNPPEYQPDDVYFVRDGDRRSNSNTPLKRMPRVKKGRSGQSRGDDYWQNQPADDYQRGELDHDFQFPTEPPRERIQIKNTPRHRLEAGAIGRPWSWIDTEGITVEVTSLPESDAELVDVPRMDPMAESNPEEDGMQLNLVPVTDAELLLLKDFRKFKDRQRKNMYQRADTARAQKPAGSQTKRTDQQKQQLVEQEQSEELDGSDAPPVLIRSA</sequence>
<feature type="compositionally biased region" description="Basic and acidic residues" evidence="1">
    <location>
        <begin position="34"/>
        <end position="43"/>
    </location>
</feature>
<keyword evidence="3" id="KW-1185">Reference proteome</keyword>